<evidence type="ECO:0000313" key="2">
    <source>
        <dbReference type="Proteomes" id="UP000249056"/>
    </source>
</evidence>
<reference evidence="1 2" key="1">
    <citation type="submission" date="2018-06" db="EMBL/GenBank/DDBJ databases">
        <title>Genome Sequence of the Brown Rot Fungal Pathogen Monilinia fructigena.</title>
        <authorList>
            <person name="Landi L."/>
            <person name="De Miccolis Angelini R.M."/>
            <person name="Pollastro S."/>
            <person name="Abate D."/>
            <person name="Faretra F."/>
            <person name="Romanazzi G."/>
        </authorList>
    </citation>
    <scope>NUCLEOTIDE SEQUENCE [LARGE SCALE GENOMIC DNA]</scope>
    <source>
        <strain evidence="1 2">Mfrg269</strain>
    </source>
</reference>
<organism evidence="1 2">
    <name type="scientific">Monilinia fructigena</name>
    <dbReference type="NCBI Taxonomy" id="38457"/>
    <lineage>
        <taxon>Eukaryota</taxon>
        <taxon>Fungi</taxon>
        <taxon>Dikarya</taxon>
        <taxon>Ascomycota</taxon>
        <taxon>Pezizomycotina</taxon>
        <taxon>Leotiomycetes</taxon>
        <taxon>Helotiales</taxon>
        <taxon>Sclerotiniaceae</taxon>
        <taxon>Monilinia</taxon>
    </lineage>
</organism>
<sequence length="123" mass="14065">MLWISDLYSWLDVFPQLARSPRLCDKNSTQEFLLATLFPEKAVDILDEPTLLSLRGLAFPEDWGIFFHAGDVLDTIPAHIVICGRSAWLLNIILIHSRICPLFLVLFQPNQSDDCQSMYDEAK</sequence>
<name>A0A395J962_9HELO</name>
<protein>
    <submittedName>
        <fullName evidence="1">Uncharacterized protein</fullName>
    </submittedName>
</protein>
<keyword evidence="2" id="KW-1185">Reference proteome</keyword>
<proteinExistence type="predicted"/>
<evidence type="ECO:0000313" key="1">
    <source>
        <dbReference type="EMBL" id="RAL68776.1"/>
    </source>
</evidence>
<dbReference type="EMBL" id="QKRW01000001">
    <property type="protein sequence ID" value="RAL68776.1"/>
    <property type="molecule type" value="Genomic_DNA"/>
</dbReference>
<dbReference type="AlphaFoldDB" id="A0A395J962"/>
<gene>
    <name evidence="1" type="ORF">DID88_007468</name>
</gene>
<accession>A0A395J962</accession>
<dbReference type="Proteomes" id="UP000249056">
    <property type="component" value="Unassembled WGS sequence"/>
</dbReference>
<comment type="caution">
    <text evidence="1">The sequence shown here is derived from an EMBL/GenBank/DDBJ whole genome shotgun (WGS) entry which is preliminary data.</text>
</comment>